<proteinExistence type="predicted"/>
<protein>
    <submittedName>
        <fullName evidence="1">Uncharacterized protein</fullName>
    </submittedName>
</protein>
<evidence type="ECO:0000313" key="2">
    <source>
        <dbReference type="Proteomes" id="UP001642260"/>
    </source>
</evidence>
<keyword evidence="2" id="KW-1185">Reference proteome</keyword>
<name>A0ABC8JHH9_ERUVS</name>
<evidence type="ECO:0000313" key="1">
    <source>
        <dbReference type="EMBL" id="CAH8318853.1"/>
    </source>
</evidence>
<dbReference type="Proteomes" id="UP001642260">
    <property type="component" value="Unassembled WGS sequence"/>
</dbReference>
<dbReference type="AlphaFoldDB" id="A0ABC8JHH9"/>
<sequence>MEWSARLGTLCTSSTKAAPFQASLCTLLFLTTSPSHLKEWIVSSSVTSSSRKLLQDGSSRGCADHLAKAAEHQLPILKLATRSEVGNVVGYPSASGCVLSFSGDEDLLAQLVQLG</sequence>
<accession>A0ABC8JHH9</accession>
<gene>
    <name evidence="1" type="ORF">ERUC_LOCUS8316</name>
</gene>
<reference evidence="1 2" key="1">
    <citation type="submission" date="2022-03" db="EMBL/GenBank/DDBJ databases">
        <authorList>
            <person name="Macdonald S."/>
            <person name="Ahmed S."/>
            <person name="Newling K."/>
        </authorList>
    </citation>
    <scope>NUCLEOTIDE SEQUENCE [LARGE SCALE GENOMIC DNA]</scope>
</reference>
<dbReference type="EMBL" id="CAKOAT010087377">
    <property type="protein sequence ID" value="CAH8318853.1"/>
    <property type="molecule type" value="Genomic_DNA"/>
</dbReference>
<organism evidence="1 2">
    <name type="scientific">Eruca vesicaria subsp. sativa</name>
    <name type="common">Garden rocket</name>
    <name type="synonym">Eruca sativa</name>
    <dbReference type="NCBI Taxonomy" id="29727"/>
    <lineage>
        <taxon>Eukaryota</taxon>
        <taxon>Viridiplantae</taxon>
        <taxon>Streptophyta</taxon>
        <taxon>Embryophyta</taxon>
        <taxon>Tracheophyta</taxon>
        <taxon>Spermatophyta</taxon>
        <taxon>Magnoliopsida</taxon>
        <taxon>eudicotyledons</taxon>
        <taxon>Gunneridae</taxon>
        <taxon>Pentapetalae</taxon>
        <taxon>rosids</taxon>
        <taxon>malvids</taxon>
        <taxon>Brassicales</taxon>
        <taxon>Brassicaceae</taxon>
        <taxon>Brassiceae</taxon>
        <taxon>Eruca</taxon>
    </lineage>
</organism>
<comment type="caution">
    <text evidence="1">The sequence shown here is derived from an EMBL/GenBank/DDBJ whole genome shotgun (WGS) entry which is preliminary data.</text>
</comment>